<evidence type="ECO:0000313" key="1">
    <source>
        <dbReference type="EMBL" id="MCV4375466.1"/>
    </source>
</evidence>
<protein>
    <submittedName>
        <fullName evidence="1">Uncharacterized protein</fullName>
    </submittedName>
</protein>
<dbReference type="RefSeq" id="WP_117163378.1">
    <property type="nucleotide sequence ID" value="NZ_JAFGZD010000001.1"/>
</dbReference>
<gene>
    <name evidence="1" type="ORF">OH718_02540</name>
</gene>
<dbReference type="GeneID" id="93559800"/>
<name>A0ABT3BRK9_9PSED</name>
<keyword evidence="2" id="KW-1185">Reference proteome</keyword>
<dbReference type="Proteomes" id="UP001207294">
    <property type="component" value="Unassembled WGS sequence"/>
</dbReference>
<sequence length="65" mass="7104">MSSKPPLFNDDIQAWDLYASAALSALIARGESAEPAVEAAADLADNLLKERARRIKAAKEHLFQH</sequence>
<proteinExistence type="predicted"/>
<organism evidence="1 2">
    <name type="scientific">Pseudomonas capsici</name>
    <dbReference type="NCBI Taxonomy" id="2810614"/>
    <lineage>
        <taxon>Bacteria</taxon>
        <taxon>Pseudomonadati</taxon>
        <taxon>Pseudomonadota</taxon>
        <taxon>Gammaproteobacteria</taxon>
        <taxon>Pseudomonadales</taxon>
        <taxon>Pseudomonadaceae</taxon>
        <taxon>Pseudomonas</taxon>
    </lineage>
</organism>
<dbReference type="EMBL" id="JAOXML010000001">
    <property type="protein sequence ID" value="MCV4375466.1"/>
    <property type="molecule type" value="Genomic_DNA"/>
</dbReference>
<reference evidence="1 2" key="1">
    <citation type="submission" date="2022-10" db="EMBL/GenBank/DDBJ databases">
        <title>Characterization of Pseudomonas capsici strains from pepper and tomato in Georgia.</title>
        <authorList>
            <person name="Zhao M."/>
            <person name="Dutta B."/>
        </authorList>
    </citation>
    <scope>NUCLEOTIDE SEQUENCE [LARGE SCALE GENOMIC DNA]</scope>
    <source>
        <strain evidence="1 2">Pc20-5</strain>
    </source>
</reference>
<evidence type="ECO:0000313" key="2">
    <source>
        <dbReference type="Proteomes" id="UP001207294"/>
    </source>
</evidence>
<comment type="caution">
    <text evidence="1">The sequence shown here is derived from an EMBL/GenBank/DDBJ whole genome shotgun (WGS) entry which is preliminary data.</text>
</comment>
<accession>A0ABT3BRK9</accession>